<evidence type="ECO:0000256" key="1">
    <source>
        <dbReference type="SAM" id="Phobius"/>
    </source>
</evidence>
<dbReference type="EMBL" id="FNRD01000008">
    <property type="protein sequence ID" value="SEA75680.1"/>
    <property type="molecule type" value="Genomic_DNA"/>
</dbReference>
<organism evidence="2 3">
    <name type="scientific">Flavobacterium gillisiae</name>
    <dbReference type="NCBI Taxonomy" id="150146"/>
    <lineage>
        <taxon>Bacteria</taxon>
        <taxon>Pseudomonadati</taxon>
        <taxon>Bacteroidota</taxon>
        <taxon>Flavobacteriia</taxon>
        <taxon>Flavobacteriales</taxon>
        <taxon>Flavobacteriaceae</taxon>
        <taxon>Flavobacterium</taxon>
    </lineage>
</organism>
<dbReference type="Proteomes" id="UP000198951">
    <property type="component" value="Unassembled WGS sequence"/>
</dbReference>
<feature type="transmembrane region" description="Helical" evidence="1">
    <location>
        <begin position="37"/>
        <end position="59"/>
    </location>
</feature>
<evidence type="ECO:0000313" key="2">
    <source>
        <dbReference type="EMBL" id="SEA75680.1"/>
    </source>
</evidence>
<evidence type="ECO:0008006" key="4">
    <source>
        <dbReference type="Google" id="ProtNLM"/>
    </source>
</evidence>
<protein>
    <recommendedName>
        <fullName evidence="4">Beta-carotene 15,15'-monooxygenase</fullName>
    </recommendedName>
</protein>
<dbReference type="STRING" id="150146.SAMN05443667_10895"/>
<dbReference type="AlphaFoldDB" id="A0A1H4DTE0"/>
<gene>
    <name evidence="2" type="ORF">SAMN05443667_10895</name>
</gene>
<dbReference type="OrthoDB" id="709028at2"/>
<feature type="transmembrane region" description="Helical" evidence="1">
    <location>
        <begin position="169"/>
        <end position="194"/>
    </location>
</feature>
<feature type="transmembrane region" description="Helical" evidence="1">
    <location>
        <begin position="129"/>
        <end position="149"/>
    </location>
</feature>
<keyword evidence="1" id="KW-1133">Transmembrane helix</keyword>
<accession>A0A1H4DTE0</accession>
<keyword evidence="3" id="KW-1185">Reference proteome</keyword>
<dbReference type="RefSeq" id="WP_091090330.1">
    <property type="nucleotide sequence ID" value="NZ_FNRD01000008.1"/>
</dbReference>
<name>A0A1H4DTE0_9FLAO</name>
<keyword evidence="1" id="KW-0812">Transmembrane</keyword>
<proteinExistence type="predicted"/>
<reference evidence="3" key="1">
    <citation type="submission" date="2016-10" db="EMBL/GenBank/DDBJ databases">
        <authorList>
            <person name="Varghese N."/>
            <person name="Submissions S."/>
        </authorList>
    </citation>
    <scope>NUCLEOTIDE SEQUENCE [LARGE SCALE GENOMIC DNA]</scope>
    <source>
        <strain evidence="3">DSM 22376</strain>
    </source>
</reference>
<sequence length="217" mass="25320">MKELDLLKKDWQKNNDSFEQISEKEIYKMIHKQSSSIVKWILIISILEFSLGIILNIILSFTKVEEKNTEFIKGLGIYGYYQAFTIVLYAVIICFIIQFYLMYRTVATTDSTKLLMKNILKTRKTVQNYILFNLITLAAFFITITTFGLKSALLHKTLENGKHLVDISNTIYIISFLVIIAITAVVIGIIWLFYRLLYGILLRRLHANYKELKKIDL</sequence>
<feature type="transmembrane region" description="Helical" evidence="1">
    <location>
        <begin position="79"/>
        <end position="103"/>
    </location>
</feature>
<evidence type="ECO:0000313" key="3">
    <source>
        <dbReference type="Proteomes" id="UP000198951"/>
    </source>
</evidence>
<keyword evidence="1" id="KW-0472">Membrane</keyword>